<dbReference type="EMBL" id="CP036278">
    <property type="protein sequence ID" value="QDU57843.1"/>
    <property type="molecule type" value="Genomic_DNA"/>
</dbReference>
<keyword evidence="2" id="KW-1185">Reference proteome</keyword>
<accession>A0A518ASY2</accession>
<protein>
    <submittedName>
        <fullName evidence="1">Uncharacterized protein</fullName>
    </submittedName>
</protein>
<dbReference type="Proteomes" id="UP000315750">
    <property type="component" value="Chromosome"/>
</dbReference>
<organism evidence="1 2">
    <name type="scientific">Aeoliella mucimassa</name>
    <dbReference type="NCBI Taxonomy" id="2527972"/>
    <lineage>
        <taxon>Bacteria</taxon>
        <taxon>Pseudomonadati</taxon>
        <taxon>Planctomycetota</taxon>
        <taxon>Planctomycetia</taxon>
        <taxon>Pirellulales</taxon>
        <taxon>Lacipirellulaceae</taxon>
        <taxon>Aeoliella</taxon>
    </lineage>
</organism>
<proteinExistence type="predicted"/>
<sequence length="330" mass="36241">MPARGVSISAYVRSFELPKNSLRPAEFANRRGGAPRHLGGQGMMRWSTTVGIAAAGMLLAMVITTKASAETDPMAATGSREAQDEATRSIPWKYLANNEQRMVQYVVRNNSIYRRMPTRVIDCDPKVFNYLGQNPQVVTELWKMMGVCNLTLEKVSDDTYRATDDNGTSGVLKVLSDRWNDDAQNSILLYCEGTYKGAPLPGEITARSVLLLRSGSVVETNGRPYVTARLDSWVLIDRLGVELVAKTIQPLLTKTADHNFTETMKFVGTFSKTAENNPAGMVNLSRKLEAIDEPTRVSMGVLCHETAARYQAIAAKSQESAVRVASQSSP</sequence>
<reference evidence="1 2" key="1">
    <citation type="submission" date="2019-02" db="EMBL/GenBank/DDBJ databases">
        <title>Deep-cultivation of Planctomycetes and their phenomic and genomic characterization uncovers novel biology.</title>
        <authorList>
            <person name="Wiegand S."/>
            <person name="Jogler M."/>
            <person name="Boedeker C."/>
            <person name="Pinto D."/>
            <person name="Vollmers J."/>
            <person name="Rivas-Marin E."/>
            <person name="Kohn T."/>
            <person name="Peeters S.H."/>
            <person name="Heuer A."/>
            <person name="Rast P."/>
            <person name="Oberbeckmann S."/>
            <person name="Bunk B."/>
            <person name="Jeske O."/>
            <person name="Meyerdierks A."/>
            <person name="Storesund J.E."/>
            <person name="Kallscheuer N."/>
            <person name="Luecker S."/>
            <person name="Lage O.M."/>
            <person name="Pohl T."/>
            <person name="Merkel B.J."/>
            <person name="Hornburger P."/>
            <person name="Mueller R.-W."/>
            <person name="Bruemmer F."/>
            <person name="Labrenz M."/>
            <person name="Spormann A.M."/>
            <person name="Op den Camp H."/>
            <person name="Overmann J."/>
            <person name="Amann R."/>
            <person name="Jetten M.S.M."/>
            <person name="Mascher T."/>
            <person name="Medema M.H."/>
            <person name="Devos D.P."/>
            <person name="Kaster A.-K."/>
            <person name="Ovreas L."/>
            <person name="Rohde M."/>
            <person name="Galperin M.Y."/>
            <person name="Jogler C."/>
        </authorList>
    </citation>
    <scope>NUCLEOTIDE SEQUENCE [LARGE SCALE GENOMIC DNA]</scope>
    <source>
        <strain evidence="1 2">Pan181</strain>
    </source>
</reference>
<gene>
    <name evidence="1" type="ORF">Pan181_40660</name>
</gene>
<dbReference type="KEGG" id="amuc:Pan181_40660"/>
<evidence type="ECO:0000313" key="1">
    <source>
        <dbReference type="EMBL" id="QDU57843.1"/>
    </source>
</evidence>
<evidence type="ECO:0000313" key="2">
    <source>
        <dbReference type="Proteomes" id="UP000315750"/>
    </source>
</evidence>
<dbReference type="AlphaFoldDB" id="A0A518ASY2"/>
<name>A0A518ASY2_9BACT</name>